<feature type="signal peptide" evidence="1">
    <location>
        <begin position="1"/>
        <end position="28"/>
    </location>
</feature>
<feature type="chain" id="PRO_5029883730" description="Chromosome condensation regulator RCC1" evidence="1">
    <location>
        <begin position="29"/>
        <end position="605"/>
    </location>
</feature>
<gene>
    <name evidence="2" type="ORF">GO755_16450</name>
</gene>
<reference evidence="2 3" key="1">
    <citation type="submission" date="2019-12" db="EMBL/GenBank/DDBJ databases">
        <title>Spirosoma sp. HMF4905 genome sequencing and assembly.</title>
        <authorList>
            <person name="Kang H."/>
            <person name="Cha I."/>
            <person name="Kim H."/>
            <person name="Joh K."/>
        </authorList>
    </citation>
    <scope>NUCLEOTIDE SEQUENCE [LARGE SCALE GENOMIC DNA]</scope>
    <source>
        <strain evidence="2 3">HMF4905</strain>
    </source>
</reference>
<proteinExistence type="predicted"/>
<dbReference type="GO" id="GO:0005085">
    <property type="term" value="F:guanyl-nucleotide exchange factor activity"/>
    <property type="evidence" value="ECO:0007669"/>
    <property type="project" value="TreeGrafter"/>
</dbReference>
<dbReference type="PANTHER" id="PTHR45982:SF1">
    <property type="entry name" value="REGULATOR OF CHROMOSOME CONDENSATION"/>
    <property type="match status" value="1"/>
</dbReference>
<keyword evidence="1" id="KW-0732">Signal</keyword>
<dbReference type="InterPro" id="IPR009091">
    <property type="entry name" value="RCC1/BLIP-II"/>
</dbReference>
<evidence type="ECO:0008006" key="4">
    <source>
        <dbReference type="Google" id="ProtNLM"/>
    </source>
</evidence>
<dbReference type="AlphaFoldDB" id="A0A7K1SCV5"/>
<accession>A0A7K1SCV5</accession>
<dbReference type="PANTHER" id="PTHR45982">
    <property type="entry name" value="REGULATOR OF CHROMOSOME CONDENSATION"/>
    <property type="match status" value="1"/>
</dbReference>
<comment type="caution">
    <text evidence="2">The sequence shown here is derived from an EMBL/GenBank/DDBJ whole genome shotgun (WGS) entry which is preliminary data.</text>
</comment>
<evidence type="ECO:0000313" key="3">
    <source>
        <dbReference type="Proteomes" id="UP000436006"/>
    </source>
</evidence>
<dbReference type="Proteomes" id="UP000436006">
    <property type="component" value="Unassembled WGS sequence"/>
</dbReference>
<dbReference type="InterPro" id="IPR051553">
    <property type="entry name" value="Ran_GTPase-activating"/>
</dbReference>
<dbReference type="RefSeq" id="WP_157586255.1">
    <property type="nucleotide sequence ID" value="NZ_WPIN01000005.1"/>
</dbReference>
<dbReference type="EMBL" id="WPIN01000005">
    <property type="protein sequence ID" value="MVM31639.1"/>
    <property type="molecule type" value="Genomic_DNA"/>
</dbReference>
<protein>
    <recommendedName>
        <fullName evidence="4">Chromosome condensation regulator RCC1</fullName>
    </recommendedName>
</protein>
<evidence type="ECO:0000256" key="1">
    <source>
        <dbReference type="SAM" id="SignalP"/>
    </source>
</evidence>
<organism evidence="2 3">
    <name type="scientific">Spirosoma arboris</name>
    <dbReference type="NCBI Taxonomy" id="2682092"/>
    <lineage>
        <taxon>Bacteria</taxon>
        <taxon>Pseudomonadati</taxon>
        <taxon>Bacteroidota</taxon>
        <taxon>Cytophagia</taxon>
        <taxon>Cytophagales</taxon>
        <taxon>Cytophagaceae</taxon>
        <taxon>Spirosoma</taxon>
    </lineage>
</organism>
<dbReference type="SUPFAM" id="SSF50985">
    <property type="entry name" value="RCC1/BLIP-II"/>
    <property type="match status" value="1"/>
</dbReference>
<dbReference type="GO" id="GO:0005737">
    <property type="term" value="C:cytoplasm"/>
    <property type="evidence" value="ECO:0007669"/>
    <property type="project" value="TreeGrafter"/>
</dbReference>
<name>A0A7K1SCV5_9BACT</name>
<keyword evidence="3" id="KW-1185">Reference proteome</keyword>
<evidence type="ECO:0000313" key="2">
    <source>
        <dbReference type="EMBL" id="MVM31639.1"/>
    </source>
</evidence>
<dbReference type="Gene3D" id="2.130.10.30">
    <property type="entry name" value="Regulator of chromosome condensation 1/beta-lactamase-inhibitor protein II"/>
    <property type="match status" value="2"/>
</dbReference>
<sequence>MTIRIQTLLRQATGLLLILMAFTQLAQAQDGFVGDGFGGRSWYKRSAKLNIGNGFSVGVINGQLYMWGGLGSSFIYPVYVETDPSAPYPVKGAAGTDYSLLLPASSAAYVNSPGSYGVYPYAVPGFADVKLISLGYSAGALIRTDGTGWVFGLIGNSAQYTYGSTSTQHTPIQVISNAKFVSQGPSHTVFVKNDGTVWSLGSNKEGAFGDGTNTSAYGTTPVQMTGITNAVRVATFGESESNNTSGTVILKSDKTVWATGGGTYLMSASVRNLPVKVPSLSNVVDIKATYQAAAALTTTGDVYTWGRLVLAGVGATTISTPVKINFPDGTPPMVAIEAKGDDIFSLDENHTLWVWGTSSGSARGNNPSTYQNYSAADSDFLTPFIAAKNVEDIVAGSLRSSMAYLVRTPNYPANERLWFASANNAGNATQAQTLNPDYFFVQRYSTDTHGSYWYTSPGSGFTSLGWYPANPGAWGLDFFQTPTTIAGTVDCASTAIVGNLVAGTASNVLLKVTATVSTTGTGTFSVSGSGLTAGTPATYTATATGPQTFYLPMTYDGTALGATTFTFSGLGACSADLSGITKRPVLTPITPLSNCVAITPGTLTK</sequence>